<protein>
    <recommendedName>
        <fullName evidence="4">Guanosine-3',5'-bis(diphosphate) 3'-pyrophosphohydrolase MESH1</fullName>
        <ecNumber evidence="1">3.1.7.2</ecNumber>
    </recommendedName>
    <alternativeName>
        <fullName evidence="5">Metazoan SpoT homolog 1</fullName>
    </alternativeName>
    <alternativeName>
        <fullName evidence="6">Penta-phosphate guanosine-3'-pyrophosphohydrolase</fullName>
    </alternativeName>
</protein>
<accession>A9UYV8</accession>
<dbReference type="OMA" id="YITHPIG"/>
<evidence type="ECO:0000256" key="2">
    <source>
        <dbReference type="ARBA" id="ARBA00037781"/>
    </source>
</evidence>
<evidence type="ECO:0000256" key="3">
    <source>
        <dbReference type="ARBA" id="ARBA00038354"/>
    </source>
</evidence>
<evidence type="ECO:0000256" key="6">
    <source>
        <dbReference type="ARBA" id="ARBA00041770"/>
    </source>
</evidence>
<organism evidence="10 11">
    <name type="scientific">Monosiga brevicollis</name>
    <name type="common">Choanoflagellate</name>
    <dbReference type="NCBI Taxonomy" id="81824"/>
    <lineage>
        <taxon>Eukaryota</taxon>
        <taxon>Choanoflagellata</taxon>
        <taxon>Craspedida</taxon>
        <taxon>Salpingoecidae</taxon>
        <taxon>Monosiga</taxon>
    </lineage>
</organism>
<sequence>MAEEGSALGLAGGLLKAAAFAGRAHGKQTRKGDGTPYVNHPIQVAEFLTEIAGITDLAILQAALLHDVVEDTSVTLADIRAAFGDQVAGYVQEVSDDKSCTRHERKAAEIEHARTASRGAKLIKLADKLHNLRSVQGTPPASWDQHRAHAYFGFASEILEACRGTNAALEAAFEHELSQDISVQGSAPSPGLRSDYVAGDWRKHTPDA</sequence>
<dbReference type="EMBL" id="CH991550">
    <property type="protein sequence ID" value="EDQ89674.1"/>
    <property type="molecule type" value="Genomic_DNA"/>
</dbReference>
<dbReference type="RefSeq" id="XP_001745703.1">
    <property type="nucleotide sequence ID" value="XM_001745651.1"/>
</dbReference>
<dbReference type="PANTHER" id="PTHR46246:SF1">
    <property type="entry name" value="GUANOSINE-3',5'-BIS(DIPHOSPHATE) 3'-PYROPHOSPHOHYDROLASE MESH1"/>
    <property type="match status" value="1"/>
</dbReference>
<dbReference type="Gene3D" id="1.10.3210.10">
    <property type="entry name" value="Hypothetical protein af1432"/>
    <property type="match status" value="1"/>
</dbReference>
<dbReference type="PANTHER" id="PTHR46246">
    <property type="entry name" value="GUANOSINE-3',5'-BIS(DIPHOSPHATE) 3'-PYROPHOSPHOHYDROLASE MESH1"/>
    <property type="match status" value="1"/>
</dbReference>
<feature type="region of interest" description="Disordered" evidence="8">
    <location>
        <begin position="182"/>
        <end position="208"/>
    </location>
</feature>
<evidence type="ECO:0000256" key="8">
    <source>
        <dbReference type="SAM" id="MobiDB-lite"/>
    </source>
</evidence>
<proteinExistence type="inferred from homology"/>
<gene>
    <name evidence="10" type="ORF">MONBRDRAFT_25258</name>
</gene>
<dbReference type="STRING" id="81824.A9UYV8"/>
<dbReference type="KEGG" id="mbr:MONBRDRAFT_25258"/>
<dbReference type="Proteomes" id="UP000001357">
    <property type="component" value="Unassembled WGS sequence"/>
</dbReference>
<dbReference type="eggNOG" id="KOG1157">
    <property type="taxonomic scope" value="Eukaryota"/>
</dbReference>
<evidence type="ECO:0000256" key="5">
    <source>
        <dbReference type="ARBA" id="ARBA00041464"/>
    </source>
</evidence>
<feature type="domain" description="HD" evidence="9">
    <location>
        <begin position="37"/>
        <end position="132"/>
    </location>
</feature>
<evidence type="ECO:0000256" key="1">
    <source>
        <dbReference type="ARBA" id="ARBA00024387"/>
    </source>
</evidence>
<comment type="catalytic activity">
    <reaction evidence="7">
        <text>guanosine 3',5'-bis(diphosphate) + H2O = GDP + diphosphate + H(+)</text>
        <dbReference type="Rhea" id="RHEA:14253"/>
        <dbReference type="ChEBI" id="CHEBI:15377"/>
        <dbReference type="ChEBI" id="CHEBI:15378"/>
        <dbReference type="ChEBI" id="CHEBI:33019"/>
        <dbReference type="ChEBI" id="CHEBI:58189"/>
        <dbReference type="ChEBI" id="CHEBI:77828"/>
        <dbReference type="EC" id="3.1.7.2"/>
    </reaction>
</comment>
<evidence type="ECO:0000313" key="10">
    <source>
        <dbReference type="EMBL" id="EDQ89674.1"/>
    </source>
</evidence>
<evidence type="ECO:0000259" key="9">
    <source>
        <dbReference type="PROSITE" id="PS51831"/>
    </source>
</evidence>
<keyword evidence="11" id="KW-1185">Reference proteome</keyword>
<dbReference type="SUPFAM" id="SSF109604">
    <property type="entry name" value="HD-domain/PDEase-like"/>
    <property type="match status" value="1"/>
</dbReference>
<dbReference type="InterPro" id="IPR003607">
    <property type="entry name" value="HD/PDEase_dom"/>
</dbReference>
<dbReference type="AlphaFoldDB" id="A9UYV8"/>
<dbReference type="GeneID" id="5890929"/>
<evidence type="ECO:0000313" key="11">
    <source>
        <dbReference type="Proteomes" id="UP000001357"/>
    </source>
</evidence>
<evidence type="ECO:0000256" key="4">
    <source>
        <dbReference type="ARBA" id="ARBA00040793"/>
    </source>
</evidence>
<dbReference type="SMART" id="SM00471">
    <property type="entry name" value="HDc"/>
    <property type="match status" value="1"/>
</dbReference>
<reference evidence="10 11" key="1">
    <citation type="journal article" date="2008" name="Nature">
        <title>The genome of the choanoflagellate Monosiga brevicollis and the origin of metazoans.</title>
        <authorList>
            <consortium name="JGI Sequencing"/>
            <person name="King N."/>
            <person name="Westbrook M.J."/>
            <person name="Young S.L."/>
            <person name="Kuo A."/>
            <person name="Abedin M."/>
            <person name="Chapman J."/>
            <person name="Fairclough S."/>
            <person name="Hellsten U."/>
            <person name="Isogai Y."/>
            <person name="Letunic I."/>
            <person name="Marr M."/>
            <person name="Pincus D."/>
            <person name="Putnam N."/>
            <person name="Rokas A."/>
            <person name="Wright K.J."/>
            <person name="Zuzow R."/>
            <person name="Dirks W."/>
            <person name="Good M."/>
            <person name="Goodstein D."/>
            <person name="Lemons D."/>
            <person name="Li W."/>
            <person name="Lyons J.B."/>
            <person name="Morris A."/>
            <person name="Nichols S."/>
            <person name="Richter D.J."/>
            <person name="Salamov A."/>
            <person name="Bork P."/>
            <person name="Lim W.A."/>
            <person name="Manning G."/>
            <person name="Miller W.T."/>
            <person name="McGinnis W."/>
            <person name="Shapiro H."/>
            <person name="Tjian R."/>
            <person name="Grigoriev I.V."/>
            <person name="Rokhsar D."/>
        </authorList>
    </citation>
    <scope>NUCLEOTIDE SEQUENCE [LARGE SCALE GENOMIC DNA]</scope>
    <source>
        <strain evidence="11">MX1 / ATCC 50154</strain>
    </source>
</reference>
<comment type="function">
    <text evidence="2">ppGpp hydrolyzing enzyme involved in starvation response.</text>
</comment>
<dbReference type="InterPro" id="IPR052194">
    <property type="entry name" value="MESH1"/>
</dbReference>
<dbReference type="FunCoup" id="A9UYV8">
    <property type="interactions" value="182"/>
</dbReference>
<dbReference type="Pfam" id="PF13328">
    <property type="entry name" value="HD_4"/>
    <property type="match status" value="1"/>
</dbReference>
<name>A9UYV8_MONBE</name>
<dbReference type="PROSITE" id="PS51831">
    <property type="entry name" value="HD"/>
    <property type="match status" value="1"/>
</dbReference>
<dbReference type="CDD" id="cd00077">
    <property type="entry name" value="HDc"/>
    <property type="match status" value="1"/>
</dbReference>
<dbReference type="EC" id="3.1.7.2" evidence="1"/>
<dbReference type="InterPro" id="IPR006674">
    <property type="entry name" value="HD_domain"/>
</dbReference>
<evidence type="ECO:0000256" key="7">
    <source>
        <dbReference type="ARBA" id="ARBA00047968"/>
    </source>
</evidence>
<dbReference type="InParanoid" id="A9UYV8"/>
<dbReference type="GO" id="GO:0008893">
    <property type="term" value="F:guanosine-3',5'-bis(diphosphate) 3'-diphosphatase activity"/>
    <property type="evidence" value="ECO:0000318"/>
    <property type="project" value="GO_Central"/>
</dbReference>
<comment type="similarity">
    <text evidence="3">Belongs to the MESH1 family.</text>
</comment>